<proteinExistence type="predicted"/>
<organism evidence="1 2">
    <name type="scientific">Leptospira alstonii serovar Sichuan str. 79601</name>
    <dbReference type="NCBI Taxonomy" id="1218565"/>
    <lineage>
        <taxon>Bacteria</taxon>
        <taxon>Pseudomonadati</taxon>
        <taxon>Spirochaetota</taxon>
        <taxon>Spirochaetia</taxon>
        <taxon>Leptospirales</taxon>
        <taxon>Leptospiraceae</taxon>
        <taxon>Leptospira</taxon>
    </lineage>
</organism>
<name>M6CLP3_9LEPT</name>
<gene>
    <name evidence="1" type="ORF">LEP1GSC194_3414</name>
</gene>
<accession>M6CLP3</accession>
<reference evidence="1 2" key="1">
    <citation type="submission" date="2013-01" db="EMBL/GenBank/DDBJ databases">
        <authorList>
            <person name="Harkins D.M."/>
            <person name="Durkin A.S."/>
            <person name="Brinkac L.M."/>
            <person name="Haft D.H."/>
            <person name="Selengut J.D."/>
            <person name="Sanka R."/>
            <person name="DePew J."/>
            <person name="Purushe J."/>
            <person name="Galloway R.L."/>
            <person name="Vinetz J.M."/>
            <person name="Sutton G.G."/>
            <person name="Nierman W.C."/>
            <person name="Fouts D.E."/>
        </authorList>
    </citation>
    <scope>NUCLEOTIDE SEQUENCE [LARGE SCALE GENOMIC DNA]</scope>
    <source>
        <strain evidence="1 2">79601</strain>
    </source>
</reference>
<comment type="caution">
    <text evidence="1">The sequence shown here is derived from an EMBL/GenBank/DDBJ whole genome shotgun (WGS) entry which is preliminary data.</text>
</comment>
<dbReference type="EMBL" id="ANIK01000081">
    <property type="protein sequence ID" value="EMJ92639.1"/>
    <property type="molecule type" value="Genomic_DNA"/>
</dbReference>
<sequence length="90" mass="10303">MDSPKFSTVEFALNGKFSRSLIKHPYRTELRESGLTLEPGLRFQKYSLTSIATAILLSFYNIPFSYNSGLETSLQIFIHSTLFLPNSFFQ</sequence>
<evidence type="ECO:0000313" key="2">
    <source>
        <dbReference type="Proteomes" id="UP000011988"/>
    </source>
</evidence>
<dbReference type="PATRIC" id="fig|1218565.3.peg.3494"/>
<evidence type="ECO:0000313" key="1">
    <source>
        <dbReference type="EMBL" id="EMJ92639.1"/>
    </source>
</evidence>
<dbReference type="Proteomes" id="UP000011988">
    <property type="component" value="Unassembled WGS sequence"/>
</dbReference>
<protein>
    <submittedName>
        <fullName evidence="1">Uncharacterized protein</fullName>
    </submittedName>
</protein>
<dbReference type="AlphaFoldDB" id="M6CLP3"/>